<dbReference type="EMBL" id="CAXIEN010000150">
    <property type="protein sequence ID" value="CAL1281873.1"/>
    <property type="molecule type" value="Genomic_DNA"/>
</dbReference>
<organism evidence="2 3">
    <name type="scientific">Larinioides sclopetarius</name>
    <dbReference type="NCBI Taxonomy" id="280406"/>
    <lineage>
        <taxon>Eukaryota</taxon>
        <taxon>Metazoa</taxon>
        <taxon>Ecdysozoa</taxon>
        <taxon>Arthropoda</taxon>
        <taxon>Chelicerata</taxon>
        <taxon>Arachnida</taxon>
        <taxon>Araneae</taxon>
        <taxon>Araneomorphae</taxon>
        <taxon>Entelegynae</taxon>
        <taxon>Araneoidea</taxon>
        <taxon>Araneidae</taxon>
        <taxon>Larinioides</taxon>
    </lineage>
</organism>
<dbReference type="AlphaFoldDB" id="A0AAV2ACW8"/>
<gene>
    <name evidence="2" type="ORF">LARSCL_LOCUS11826</name>
</gene>
<proteinExistence type="predicted"/>
<evidence type="ECO:0000256" key="1">
    <source>
        <dbReference type="SAM" id="MobiDB-lite"/>
    </source>
</evidence>
<feature type="region of interest" description="Disordered" evidence="1">
    <location>
        <begin position="1"/>
        <end position="21"/>
    </location>
</feature>
<evidence type="ECO:0000313" key="3">
    <source>
        <dbReference type="Proteomes" id="UP001497382"/>
    </source>
</evidence>
<sequence>MLQSNLTFCHAHSPSGKTSRNNVQNVVSKSVQLIGIGPVLDQEVVARFVVATCRPRQRIFPEVAQP</sequence>
<name>A0AAV2ACW8_9ARAC</name>
<evidence type="ECO:0000313" key="2">
    <source>
        <dbReference type="EMBL" id="CAL1281873.1"/>
    </source>
</evidence>
<keyword evidence="3" id="KW-1185">Reference proteome</keyword>
<protein>
    <submittedName>
        <fullName evidence="2">Uncharacterized protein</fullName>
    </submittedName>
</protein>
<reference evidence="2 3" key="1">
    <citation type="submission" date="2024-04" db="EMBL/GenBank/DDBJ databases">
        <authorList>
            <person name="Rising A."/>
            <person name="Reimegard J."/>
            <person name="Sonavane S."/>
            <person name="Akerstrom W."/>
            <person name="Nylinder S."/>
            <person name="Hedman E."/>
            <person name="Kallberg Y."/>
        </authorList>
    </citation>
    <scope>NUCLEOTIDE SEQUENCE [LARGE SCALE GENOMIC DNA]</scope>
</reference>
<dbReference type="Proteomes" id="UP001497382">
    <property type="component" value="Unassembled WGS sequence"/>
</dbReference>
<comment type="caution">
    <text evidence="2">The sequence shown here is derived from an EMBL/GenBank/DDBJ whole genome shotgun (WGS) entry which is preliminary data.</text>
</comment>
<accession>A0AAV2ACW8</accession>